<dbReference type="Proteomes" id="UP000503162">
    <property type="component" value="Chromosome"/>
</dbReference>
<name>A0A6G8IBX3_9BURK</name>
<evidence type="ECO:0000313" key="2">
    <source>
        <dbReference type="Proteomes" id="UP000503162"/>
    </source>
</evidence>
<reference evidence="1 2" key="1">
    <citation type="submission" date="2020-03" db="EMBL/GenBank/DDBJ databases">
        <title>Hydrogenophaga sp. nov. isolated from cyanobacterial mat.</title>
        <authorList>
            <person name="Thorat V."/>
            <person name="Kirdat K."/>
            <person name="Tiwarekar B."/>
            <person name="Costa E.D."/>
            <person name="Yadav A."/>
        </authorList>
    </citation>
    <scope>NUCLEOTIDE SEQUENCE [LARGE SCALE GENOMIC DNA]</scope>
    <source>
        <strain evidence="1 2">BA0156</strain>
    </source>
</reference>
<dbReference type="AlphaFoldDB" id="A0A6G8IBX3"/>
<dbReference type="RefSeq" id="WP_166222758.1">
    <property type="nucleotide sequence ID" value="NZ_CP049989.1"/>
</dbReference>
<dbReference type="InterPro" id="IPR017495">
    <property type="entry name" value="PuhC"/>
</dbReference>
<dbReference type="NCBIfam" id="TIGR03054">
    <property type="entry name" value="photo_alph_chp1"/>
    <property type="match status" value="1"/>
</dbReference>
<dbReference type="KEGG" id="hcz:G9Q37_00015"/>
<keyword evidence="2" id="KW-1185">Reference proteome</keyword>
<dbReference type="EMBL" id="CP049989">
    <property type="protein sequence ID" value="QIM50629.1"/>
    <property type="molecule type" value="Genomic_DNA"/>
</dbReference>
<proteinExistence type="predicted"/>
<gene>
    <name evidence="1" type="ORF">G9Q37_00015</name>
</gene>
<accession>A0A6G8IBX3</accession>
<sequence length="155" mass="16239">MSARPAAPPAIAAPRLAAWPLLALGALLLLTVAAVAVSRWSAPAPMALSADGSAPAVLAYTFHDRADGAIDVRRVPDAALVHTVPAQSNGFLRGTLRGMARERKRRGIGPERPVHLVAHADGRLWLDDPATGWRADLKAFGPTNAAAFAPLLPPR</sequence>
<organism evidence="1 2">
    <name type="scientific">Hydrogenophaga crocea</name>
    <dbReference type="NCBI Taxonomy" id="2716225"/>
    <lineage>
        <taxon>Bacteria</taxon>
        <taxon>Pseudomonadati</taxon>
        <taxon>Pseudomonadota</taxon>
        <taxon>Betaproteobacteria</taxon>
        <taxon>Burkholderiales</taxon>
        <taxon>Comamonadaceae</taxon>
        <taxon>Hydrogenophaga</taxon>
    </lineage>
</organism>
<evidence type="ECO:0000313" key="1">
    <source>
        <dbReference type="EMBL" id="QIM50629.1"/>
    </source>
</evidence>
<protein>
    <submittedName>
        <fullName evidence="1">Photosynthetic complex assembly protein PuhC</fullName>
    </submittedName>
</protein>